<evidence type="ECO:0000256" key="4">
    <source>
        <dbReference type="ARBA" id="ARBA00022737"/>
    </source>
</evidence>
<evidence type="ECO:0000256" key="7">
    <source>
        <dbReference type="ARBA" id="ARBA00022837"/>
    </source>
</evidence>
<proteinExistence type="inferred from homology"/>
<feature type="domain" description="Protein kinase" evidence="12">
    <location>
        <begin position="47"/>
        <end position="301"/>
    </location>
</feature>
<evidence type="ECO:0000256" key="8">
    <source>
        <dbReference type="ARBA" id="ARBA00022840"/>
    </source>
</evidence>
<keyword evidence="3" id="KW-0808">Transferase</keyword>
<dbReference type="SUPFAM" id="SSF47473">
    <property type="entry name" value="EF-hand"/>
    <property type="match status" value="1"/>
</dbReference>
<dbReference type="InterPro" id="IPR017441">
    <property type="entry name" value="Protein_kinase_ATP_BS"/>
</dbReference>
<dbReference type="Pfam" id="PF00069">
    <property type="entry name" value="Pkinase"/>
    <property type="match status" value="1"/>
</dbReference>
<dbReference type="InterPro" id="IPR018247">
    <property type="entry name" value="EF_Hand_1_Ca_BS"/>
</dbReference>
<keyword evidence="5 9" id="KW-0547">Nucleotide-binding</keyword>
<dbReference type="SUPFAM" id="SSF56112">
    <property type="entry name" value="Protein kinase-like (PK-like)"/>
    <property type="match status" value="1"/>
</dbReference>
<comment type="caution">
    <text evidence="14">The sequence shown here is derived from an EMBL/GenBank/DDBJ whole genome shotgun (WGS) entry which is preliminary data.</text>
</comment>
<keyword evidence="7" id="KW-0106">Calcium</keyword>
<reference evidence="14" key="1">
    <citation type="submission" date="2023-03" db="EMBL/GenBank/DDBJ databases">
        <title>Chromosome-scale reference genome and RAD-based genetic map of yellow starthistle (Centaurea solstitialis) reveal putative structural variation and QTLs associated with invader traits.</title>
        <authorList>
            <person name="Reatini B."/>
            <person name="Cang F.A."/>
            <person name="Jiang Q."/>
            <person name="Mckibben M.T.W."/>
            <person name="Barker M.S."/>
            <person name="Rieseberg L.H."/>
            <person name="Dlugosch K.M."/>
        </authorList>
    </citation>
    <scope>NUCLEOTIDE SEQUENCE</scope>
    <source>
        <strain evidence="14">CAN-66</strain>
        <tissue evidence="14">Leaf</tissue>
    </source>
</reference>
<dbReference type="AlphaFoldDB" id="A0AA38TH31"/>
<evidence type="ECO:0000256" key="9">
    <source>
        <dbReference type="PROSITE-ProRule" id="PRU10141"/>
    </source>
</evidence>
<feature type="binding site" evidence="9">
    <location>
        <position position="76"/>
    </location>
    <ligand>
        <name>ATP</name>
        <dbReference type="ChEBI" id="CHEBI:30616"/>
    </ligand>
</feature>
<name>A0AA38TH31_9ASTR</name>
<dbReference type="PANTHER" id="PTHR24349">
    <property type="entry name" value="SERINE/THREONINE-PROTEIN KINASE"/>
    <property type="match status" value="1"/>
</dbReference>
<evidence type="ECO:0000256" key="11">
    <source>
        <dbReference type="SAM" id="MobiDB-lite"/>
    </source>
</evidence>
<dbReference type="Gene3D" id="3.30.200.20">
    <property type="entry name" value="Phosphorylase Kinase, domain 1"/>
    <property type="match status" value="1"/>
</dbReference>
<dbReference type="Gene3D" id="1.10.510.10">
    <property type="entry name" value="Transferase(Phosphotransferase) domain 1"/>
    <property type="match status" value="1"/>
</dbReference>
<dbReference type="Pfam" id="PF13499">
    <property type="entry name" value="EF-hand_7"/>
    <property type="match status" value="1"/>
</dbReference>
<dbReference type="SMART" id="SM00220">
    <property type="entry name" value="S_TKc"/>
    <property type="match status" value="1"/>
</dbReference>
<feature type="domain" description="EF-hand" evidence="13">
    <location>
        <begin position="360"/>
        <end position="395"/>
    </location>
</feature>
<dbReference type="PROSITE" id="PS50011">
    <property type="entry name" value="PROTEIN_KINASE_DOM"/>
    <property type="match status" value="1"/>
</dbReference>
<evidence type="ECO:0000259" key="12">
    <source>
        <dbReference type="PROSITE" id="PS50011"/>
    </source>
</evidence>
<dbReference type="InterPro" id="IPR002048">
    <property type="entry name" value="EF_hand_dom"/>
</dbReference>
<keyword evidence="4" id="KW-0677">Repeat</keyword>
<evidence type="ECO:0000256" key="3">
    <source>
        <dbReference type="ARBA" id="ARBA00022679"/>
    </source>
</evidence>
<keyword evidence="8 9" id="KW-0067">ATP-binding</keyword>
<dbReference type="GO" id="GO:0005509">
    <property type="term" value="F:calcium ion binding"/>
    <property type="evidence" value="ECO:0007669"/>
    <property type="project" value="InterPro"/>
</dbReference>
<dbReference type="InterPro" id="IPR000719">
    <property type="entry name" value="Prot_kinase_dom"/>
</dbReference>
<dbReference type="Gene3D" id="1.10.238.10">
    <property type="entry name" value="EF-hand"/>
    <property type="match status" value="1"/>
</dbReference>
<dbReference type="InterPro" id="IPR050205">
    <property type="entry name" value="CDPK_Ser/Thr_kinases"/>
</dbReference>
<dbReference type="GO" id="GO:0004674">
    <property type="term" value="F:protein serine/threonine kinase activity"/>
    <property type="evidence" value="ECO:0007669"/>
    <property type="project" value="UniProtKB-KW"/>
</dbReference>
<keyword evidence="2 10" id="KW-0723">Serine/threonine-protein kinase</keyword>
<dbReference type="CDD" id="cd05117">
    <property type="entry name" value="STKc_CAMK"/>
    <property type="match status" value="1"/>
</dbReference>
<dbReference type="FunFam" id="3.30.200.20:FF:000042">
    <property type="entry name" value="Aurora kinase A"/>
    <property type="match status" value="1"/>
</dbReference>
<evidence type="ECO:0000256" key="6">
    <source>
        <dbReference type="ARBA" id="ARBA00022777"/>
    </source>
</evidence>
<protein>
    <recommendedName>
        <fullName evidence="16">Calcium-dependent protein kinase</fullName>
    </recommendedName>
</protein>
<evidence type="ECO:0000256" key="10">
    <source>
        <dbReference type="RuleBase" id="RU000304"/>
    </source>
</evidence>
<dbReference type="Proteomes" id="UP001172457">
    <property type="component" value="Chromosome 4"/>
</dbReference>
<dbReference type="PROSITE" id="PS00018">
    <property type="entry name" value="EF_HAND_1"/>
    <property type="match status" value="2"/>
</dbReference>
<feature type="compositionally biased region" description="Pro residues" evidence="11">
    <location>
        <begin position="13"/>
        <end position="23"/>
    </location>
</feature>
<evidence type="ECO:0000256" key="5">
    <source>
        <dbReference type="ARBA" id="ARBA00022741"/>
    </source>
</evidence>
<evidence type="ECO:0008006" key="16">
    <source>
        <dbReference type="Google" id="ProtNLM"/>
    </source>
</evidence>
<sequence>MDVSTTKRQKSTSPPPPLPPPQPSTHAALNRVGSILGMEPSNIEKKYKMGRELGRGKFAITFLCIEKLNKKKYACKSIQKARLVTEGDKEDVKREVKIMNLLSGQRNVVELIEVFEDKRCVHLVMEYCEGGELFDKMKLKGRFREKIAAQILSSIMKVVYSLHYMGVMHRDLKPENFLLPKRKILGILPCFADYTLLKAIDFGLSTFIEKGKPNQEKVGTAFYVAPEVLRRQAYGKEVDIWSAEKERDIFEKIRNAESVLDMKSHPWPSISKNAKELVKKMLSVNPMDRPSAAGVLKDPWLRDNGVAEDNPHVSVLLPKMKRFRGMNKFKKLALEDGTDEDKVLSREKLATWLGKHGSDIPPDEVNQIVEAADANGDGFISYKEFITVMMNYETLHKEEHLVKAFKHFDKDDSGSISKEELRLALEQHLTGDELTQTIENIFAEVDRNNVSSPSYTMQIIGVSIVVQLLNICETF</sequence>
<evidence type="ECO:0000256" key="2">
    <source>
        <dbReference type="ARBA" id="ARBA00022527"/>
    </source>
</evidence>
<keyword evidence="6" id="KW-0418">Kinase</keyword>
<dbReference type="PROSITE" id="PS00108">
    <property type="entry name" value="PROTEIN_KINASE_ST"/>
    <property type="match status" value="1"/>
</dbReference>
<evidence type="ECO:0000313" key="14">
    <source>
        <dbReference type="EMBL" id="KAJ9551292.1"/>
    </source>
</evidence>
<evidence type="ECO:0000259" key="13">
    <source>
        <dbReference type="PROSITE" id="PS50222"/>
    </source>
</evidence>
<dbReference type="FunFam" id="1.10.238.10:FF:000003">
    <property type="entry name" value="Calmodulin A"/>
    <property type="match status" value="1"/>
</dbReference>
<keyword evidence="15" id="KW-1185">Reference proteome</keyword>
<comment type="similarity">
    <text evidence="1">Belongs to the protein kinase superfamily. CAMK Ser/Thr protein kinase family. CaMK subfamily.</text>
</comment>
<gene>
    <name evidence="14" type="ORF">OSB04_015337</name>
</gene>
<feature type="domain" description="EF-hand" evidence="13">
    <location>
        <begin position="396"/>
        <end position="431"/>
    </location>
</feature>
<dbReference type="InterPro" id="IPR011009">
    <property type="entry name" value="Kinase-like_dom_sf"/>
</dbReference>
<organism evidence="14 15">
    <name type="scientific">Centaurea solstitialis</name>
    <name type="common">yellow star-thistle</name>
    <dbReference type="NCBI Taxonomy" id="347529"/>
    <lineage>
        <taxon>Eukaryota</taxon>
        <taxon>Viridiplantae</taxon>
        <taxon>Streptophyta</taxon>
        <taxon>Embryophyta</taxon>
        <taxon>Tracheophyta</taxon>
        <taxon>Spermatophyta</taxon>
        <taxon>Magnoliopsida</taxon>
        <taxon>eudicotyledons</taxon>
        <taxon>Gunneridae</taxon>
        <taxon>Pentapetalae</taxon>
        <taxon>asterids</taxon>
        <taxon>campanulids</taxon>
        <taxon>Asterales</taxon>
        <taxon>Asteraceae</taxon>
        <taxon>Carduoideae</taxon>
        <taxon>Cardueae</taxon>
        <taxon>Centaureinae</taxon>
        <taxon>Centaurea</taxon>
    </lineage>
</organism>
<dbReference type="PROSITE" id="PS00107">
    <property type="entry name" value="PROTEIN_KINASE_ATP"/>
    <property type="match status" value="1"/>
</dbReference>
<feature type="region of interest" description="Disordered" evidence="11">
    <location>
        <begin position="1"/>
        <end position="25"/>
    </location>
</feature>
<dbReference type="Pfam" id="PF00036">
    <property type="entry name" value="EF-hand_1"/>
    <property type="match status" value="1"/>
</dbReference>
<accession>A0AA38TH31</accession>
<dbReference type="GO" id="GO:0005524">
    <property type="term" value="F:ATP binding"/>
    <property type="evidence" value="ECO:0007669"/>
    <property type="project" value="UniProtKB-UniRule"/>
</dbReference>
<evidence type="ECO:0000313" key="15">
    <source>
        <dbReference type="Proteomes" id="UP001172457"/>
    </source>
</evidence>
<evidence type="ECO:0000256" key="1">
    <source>
        <dbReference type="ARBA" id="ARBA00005354"/>
    </source>
</evidence>
<dbReference type="CDD" id="cd00051">
    <property type="entry name" value="EFh"/>
    <property type="match status" value="3"/>
</dbReference>
<dbReference type="PROSITE" id="PS50222">
    <property type="entry name" value="EF_HAND_2"/>
    <property type="match status" value="2"/>
</dbReference>
<dbReference type="InterPro" id="IPR008271">
    <property type="entry name" value="Ser/Thr_kinase_AS"/>
</dbReference>
<dbReference type="InterPro" id="IPR011992">
    <property type="entry name" value="EF-hand-dom_pair"/>
</dbReference>
<dbReference type="EMBL" id="JARYMX010000004">
    <property type="protein sequence ID" value="KAJ9551292.1"/>
    <property type="molecule type" value="Genomic_DNA"/>
</dbReference>
<dbReference type="SMART" id="SM00054">
    <property type="entry name" value="EFh"/>
    <property type="match status" value="2"/>
</dbReference>